<dbReference type="GO" id="GO:0008474">
    <property type="term" value="F:palmitoyl-(protein) hydrolase activity"/>
    <property type="evidence" value="ECO:0007669"/>
    <property type="project" value="UniProtKB-EC"/>
</dbReference>
<evidence type="ECO:0000256" key="10">
    <source>
        <dbReference type="SAM" id="Phobius"/>
    </source>
</evidence>
<keyword evidence="10" id="KW-0472">Membrane</keyword>
<keyword evidence="6" id="KW-0276">Fatty acid metabolism</keyword>
<keyword evidence="10" id="KW-0812">Transmembrane</keyword>
<comment type="catalytic activity">
    <reaction evidence="9">
        <text>S-hexadecanoyl-L-cysteinyl-[protein] + H2O = L-cysteinyl-[protein] + hexadecanoate + H(+)</text>
        <dbReference type="Rhea" id="RHEA:19233"/>
        <dbReference type="Rhea" id="RHEA-COMP:10131"/>
        <dbReference type="Rhea" id="RHEA-COMP:11032"/>
        <dbReference type="ChEBI" id="CHEBI:7896"/>
        <dbReference type="ChEBI" id="CHEBI:15377"/>
        <dbReference type="ChEBI" id="CHEBI:15378"/>
        <dbReference type="ChEBI" id="CHEBI:29950"/>
        <dbReference type="ChEBI" id="CHEBI:74151"/>
        <dbReference type="EC" id="3.1.2.22"/>
    </reaction>
</comment>
<evidence type="ECO:0000256" key="1">
    <source>
        <dbReference type="ARBA" id="ARBA00006499"/>
    </source>
</evidence>
<keyword evidence="6" id="KW-0443">Lipid metabolism</keyword>
<dbReference type="Pfam" id="PF02230">
    <property type="entry name" value="Abhydrolase_2"/>
    <property type="match status" value="1"/>
</dbReference>
<dbReference type="PANTHER" id="PTHR10655">
    <property type="entry name" value="LYSOPHOSPHOLIPASE-RELATED"/>
    <property type="match status" value="1"/>
</dbReference>
<dbReference type="EC" id="3.1.2.22" evidence="2"/>
<dbReference type="InterPro" id="IPR003140">
    <property type="entry name" value="PLipase/COase/thioEstase"/>
</dbReference>
<dbReference type="GO" id="GO:0005737">
    <property type="term" value="C:cytoplasm"/>
    <property type="evidence" value="ECO:0007669"/>
    <property type="project" value="TreeGrafter"/>
</dbReference>
<comment type="function">
    <text evidence="7">Hydrolyzes fatty acids from S-acylated cysteine residues in proteins with a strong preference for palmitoylated G-alpha proteins over other acyl substrates. Mediates the deacylation of G-alpha proteins such as GPA1 in vivo, but has weak or no activity toward palmitoylated Ras proteins. Has weak lysophospholipase activity in vitro; however such activity may not exist in vivo.</text>
</comment>
<proteinExistence type="inferred from homology"/>
<dbReference type="Proteomes" id="UP000053989">
    <property type="component" value="Unassembled WGS sequence"/>
</dbReference>
<feature type="transmembrane region" description="Helical" evidence="10">
    <location>
        <begin position="125"/>
        <end position="147"/>
    </location>
</feature>
<dbReference type="OrthoDB" id="2418081at2759"/>
<organism evidence="12 13">
    <name type="scientific">Scleroderma citrinum Foug A</name>
    <dbReference type="NCBI Taxonomy" id="1036808"/>
    <lineage>
        <taxon>Eukaryota</taxon>
        <taxon>Fungi</taxon>
        <taxon>Dikarya</taxon>
        <taxon>Basidiomycota</taxon>
        <taxon>Agaricomycotina</taxon>
        <taxon>Agaricomycetes</taxon>
        <taxon>Agaricomycetidae</taxon>
        <taxon>Boletales</taxon>
        <taxon>Sclerodermatineae</taxon>
        <taxon>Sclerodermataceae</taxon>
        <taxon>Scleroderma</taxon>
    </lineage>
</organism>
<accession>A0A0C3D9F9</accession>
<dbReference type="SUPFAM" id="SSF53474">
    <property type="entry name" value="alpha/beta-Hydrolases"/>
    <property type="match status" value="1"/>
</dbReference>
<dbReference type="AlphaFoldDB" id="A0A0C3D9F9"/>
<dbReference type="FunCoup" id="A0A0C3D9F9">
    <property type="interactions" value="371"/>
</dbReference>
<evidence type="ECO:0000256" key="7">
    <source>
        <dbReference type="ARBA" id="ARBA00029392"/>
    </source>
</evidence>
<dbReference type="STRING" id="1036808.A0A0C3D9F9"/>
<evidence type="ECO:0000313" key="12">
    <source>
        <dbReference type="EMBL" id="KIM57370.1"/>
    </source>
</evidence>
<dbReference type="GO" id="GO:0052689">
    <property type="term" value="F:carboxylic ester hydrolase activity"/>
    <property type="evidence" value="ECO:0007669"/>
    <property type="project" value="UniProtKB-KW"/>
</dbReference>
<evidence type="ECO:0000256" key="3">
    <source>
        <dbReference type="ARBA" id="ARBA00014923"/>
    </source>
</evidence>
<keyword evidence="13" id="KW-1185">Reference proteome</keyword>
<comment type="similarity">
    <text evidence="1">Belongs to the AB hydrolase superfamily. AB hydrolase 2 family.</text>
</comment>
<evidence type="ECO:0000256" key="8">
    <source>
        <dbReference type="ARBA" id="ARBA00031195"/>
    </source>
</evidence>
<protein>
    <recommendedName>
        <fullName evidence="3">Acyl-protein thioesterase 1</fullName>
        <ecNumber evidence="2">3.1.2.22</ecNumber>
    </recommendedName>
    <alternativeName>
        <fullName evidence="8">Palmitoyl-protein hydrolase</fullName>
    </alternativeName>
</protein>
<dbReference type="EMBL" id="KN822101">
    <property type="protein sequence ID" value="KIM57370.1"/>
    <property type="molecule type" value="Genomic_DNA"/>
</dbReference>
<evidence type="ECO:0000313" key="13">
    <source>
        <dbReference type="Proteomes" id="UP000053989"/>
    </source>
</evidence>
<reference evidence="13" key="2">
    <citation type="submission" date="2015-01" db="EMBL/GenBank/DDBJ databases">
        <title>Evolutionary Origins and Diversification of the Mycorrhizal Mutualists.</title>
        <authorList>
            <consortium name="DOE Joint Genome Institute"/>
            <consortium name="Mycorrhizal Genomics Consortium"/>
            <person name="Kohler A."/>
            <person name="Kuo A."/>
            <person name="Nagy L.G."/>
            <person name="Floudas D."/>
            <person name="Copeland A."/>
            <person name="Barry K.W."/>
            <person name="Cichocki N."/>
            <person name="Veneault-Fourrey C."/>
            <person name="LaButti K."/>
            <person name="Lindquist E.A."/>
            <person name="Lipzen A."/>
            <person name="Lundell T."/>
            <person name="Morin E."/>
            <person name="Murat C."/>
            <person name="Riley R."/>
            <person name="Ohm R."/>
            <person name="Sun H."/>
            <person name="Tunlid A."/>
            <person name="Henrissat B."/>
            <person name="Grigoriev I.V."/>
            <person name="Hibbett D.S."/>
            <person name="Martin F."/>
        </authorList>
    </citation>
    <scope>NUCLEOTIDE SEQUENCE [LARGE SCALE GENOMIC DNA]</scope>
    <source>
        <strain evidence="13">Foug A</strain>
    </source>
</reference>
<name>A0A0C3D9F9_9AGAM</name>
<dbReference type="GO" id="GO:0006631">
    <property type="term" value="P:fatty acid metabolic process"/>
    <property type="evidence" value="ECO:0007669"/>
    <property type="project" value="UniProtKB-KW"/>
</dbReference>
<dbReference type="InParanoid" id="A0A0C3D9F9"/>
<evidence type="ECO:0000256" key="2">
    <source>
        <dbReference type="ARBA" id="ARBA00012423"/>
    </source>
</evidence>
<evidence type="ECO:0000256" key="6">
    <source>
        <dbReference type="ARBA" id="ARBA00022832"/>
    </source>
</evidence>
<evidence type="ECO:0000256" key="5">
    <source>
        <dbReference type="ARBA" id="ARBA00022801"/>
    </source>
</evidence>
<dbReference type="PANTHER" id="PTHR10655:SF17">
    <property type="entry name" value="LYSOPHOSPHOLIPASE-LIKE PROTEIN 1"/>
    <property type="match status" value="1"/>
</dbReference>
<evidence type="ECO:0000256" key="9">
    <source>
        <dbReference type="ARBA" id="ARBA00047337"/>
    </source>
</evidence>
<dbReference type="Gene3D" id="3.40.50.1820">
    <property type="entry name" value="alpha/beta hydrolase"/>
    <property type="match status" value="1"/>
</dbReference>
<dbReference type="InterPro" id="IPR050565">
    <property type="entry name" value="LYPA1-2/EST-like"/>
</dbReference>
<sequence>MAQESKRPLIIPAIAKHTATVIFVHGLGDTGYGWKFVADMLSPAMPHVKWILPHAPQRRVTANCGMLMPAWFDLKDYSFESAEDEEGMLGSVRILEDIVRQEVESGIESSRIVLGGFSQGGTMSLLTGLTCAFQLGGVAVLGGRLVLRERVKAMMSDHAKSLPIFWGHGTADPLVRLELATKSVDYLVNCGLTRLRRNEIGSPGLMFVGYRGVEHSSCQEELNDLGEFLKRVLIIAED</sequence>
<evidence type="ECO:0000256" key="4">
    <source>
        <dbReference type="ARBA" id="ARBA00022487"/>
    </source>
</evidence>
<gene>
    <name evidence="12" type="ORF">SCLCIDRAFT_1219419</name>
</gene>
<keyword evidence="10" id="KW-1133">Transmembrane helix</keyword>
<dbReference type="InterPro" id="IPR029058">
    <property type="entry name" value="AB_hydrolase_fold"/>
</dbReference>
<evidence type="ECO:0000259" key="11">
    <source>
        <dbReference type="Pfam" id="PF02230"/>
    </source>
</evidence>
<keyword evidence="4" id="KW-0719">Serine esterase</keyword>
<keyword evidence="5" id="KW-0378">Hydrolase</keyword>
<reference evidence="12 13" key="1">
    <citation type="submission" date="2014-04" db="EMBL/GenBank/DDBJ databases">
        <authorList>
            <consortium name="DOE Joint Genome Institute"/>
            <person name="Kuo A."/>
            <person name="Kohler A."/>
            <person name="Nagy L.G."/>
            <person name="Floudas D."/>
            <person name="Copeland A."/>
            <person name="Barry K.W."/>
            <person name="Cichocki N."/>
            <person name="Veneault-Fourrey C."/>
            <person name="LaButti K."/>
            <person name="Lindquist E.A."/>
            <person name="Lipzen A."/>
            <person name="Lundell T."/>
            <person name="Morin E."/>
            <person name="Murat C."/>
            <person name="Sun H."/>
            <person name="Tunlid A."/>
            <person name="Henrissat B."/>
            <person name="Grigoriev I.V."/>
            <person name="Hibbett D.S."/>
            <person name="Martin F."/>
            <person name="Nordberg H.P."/>
            <person name="Cantor M.N."/>
            <person name="Hua S.X."/>
        </authorList>
    </citation>
    <scope>NUCLEOTIDE SEQUENCE [LARGE SCALE GENOMIC DNA]</scope>
    <source>
        <strain evidence="12 13">Foug A</strain>
    </source>
</reference>
<dbReference type="HOGENOM" id="CLU_049413_3_5_1"/>
<feature type="domain" description="Phospholipase/carboxylesterase/thioesterase" evidence="11">
    <location>
        <begin position="8"/>
        <end position="231"/>
    </location>
</feature>